<sequence>MEKKKIHISDTIPCKLAVSHIDCFLDGLRSGAVVIEEGDKKIILHPHSEVKMDIEAKAKKDKQRLVITLEWCAPEACQRIHHETHTPHAQEHGGNGKMLAHHHRGGHHHDEEYDGHHSGHHQEPPHKLDEHGFHSHHHCHGKGEHQLCHTHEHAEGHHEHQQQTGCCEDIEHEAHEGCCSEHNYGRAPHWDEVPEHGHHGCCEGKKHSPHKGCCSEHDYGMNIEEHGRRNRGQMKAERAEILGETLHGNGYKIWHKGHSAYFDHKHHPPYATHKMFHGTQTHHKPRGKGENYHRKSHTSVPPRPEKTT</sequence>
<dbReference type="InterPro" id="IPR027598">
    <property type="entry name" value="Amphi-Trp_dom"/>
</dbReference>
<comment type="caution">
    <text evidence="2">The sequence shown here is derived from an EMBL/GenBank/DDBJ whole genome shotgun (WGS) entry which is preliminary data.</text>
</comment>
<dbReference type="PATRIC" id="fig|1560234.3.peg.1520"/>
<gene>
    <name evidence="2" type="ORF">SP90_12140</name>
</gene>
<feature type="compositionally biased region" description="Basic residues" evidence="1">
    <location>
        <begin position="275"/>
        <end position="286"/>
    </location>
</feature>
<organism evidence="2 3">
    <name type="scientific">Halodesulfovibrio spirochaetisodalis</name>
    <dbReference type="NCBI Taxonomy" id="1560234"/>
    <lineage>
        <taxon>Bacteria</taxon>
        <taxon>Pseudomonadati</taxon>
        <taxon>Thermodesulfobacteriota</taxon>
        <taxon>Desulfovibrionia</taxon>
        <taxon>Desulfovibrionales</taxon>
        <taxon>Desulfovibrionaceae</taxon>
        <taxon>Halodesulfovibrio</taxon>
    </lineage>
</organism>
<name>A0A1B7XB54_9BACT</name>
<proteinExistence type="predicted"/>
<keyword evidence="3" id="KW-1185">Reference proteome</keyword>
<feature type="compositionally biased region" description="Basic and acidic residues" evidence="1">
    <location>
        <begin position="108"/>
        <end position="133"/>
    </location>
</feature>
<dbReference type="OrthoDB" id="5459377at2"/>
<evidence type="ECO:0008006" key="4">
    <source>
        <dbReference type="Google" id="ProtNLM"/>
    </source>
</evidence>
<dbReference type="AlphaFoldDB" id="A0A1B7XB54"/>
<evidence type="ECO:0000313" key="2">
    <source>
        <dbReference type="EMBL" id="OBQ46530.1"/>
    </source>
</evidence>
<dbReference type="NCBIfam" id="TIGR04354">
    <property type="entry name" value="amphi-Trp"/>
    <property type="match status" value="1"/>
</dbReference>
<dbReference type="Proteomes" id="UP000091979">
    <property type="component" value="Unassembled WGS sequence"/>
</dbReference>
<feature type="region of interest" description="Disordered" evidence="1">
    <location>
        <begin position="85"/>
        <end position="143"/>
    </location>
</feature>
<evidence type="ECO:0000313" key="3">
    <source>
        <dbReference type="Proteomes" id="UP000091979"/>
    </source>
</evidence>
<dbReference type="RefSeq" id="WP_066856548.1">
    <property type="nucleotide sequence ID" value="NZ_JXMS01000022.1"/>
</dbReference>
<accession>A0A1B7XB54</accession>
<evidence type="ECO:0000256" key="1">
    <source>
        <dbReference type="SAM" id="MobiDB-lite"/>
    </source>
</evidence>
<feature type="region of interest" description="Disordered" evidence="1">
    <location>
        <begin position="275"/>
        <end position="308"/>
    </location>
</feature>
<protein>
    <recommendedName>
        <fullName evidence="4">Amphi-Trp domain-containing protein</fullName>
    </recommendedName>
</protein>
<reference evidence="2 3" key="1">
    <citation type="submission" date="2015-01" db="EMBL/GenBank/DDBJ databases">
        <title>Desulfovibrio sp. JC271 draft genome sequence.</title>
        <authorList>
            <person name="Shivani Y."/>
            <person name="Subhash Y."/>
            <person name="Sasikala C."/>
            <person name="Ramana C.V."/>
        </authorList>
    </citation>
    <scope>NUCLEOTIDE SEQUENCE [LARGE SCALE GENOMIC DNA]</scope>
    <source>
        <strain evidence="2 3">JC271</strain>
    </source>
</reference>
<dbReference type="EMBL" id="JXMS01000022">
    <property type="protein sequence ID" value="OBQ46530.1"/>
    <property type="molecule type" value="Genomic_DNA"/>
</dbReference>